<name>A0A2S7F6X5_CLOBU</name>
<dbReference type="GO" id="GO:0004181">
    <property type="term" value="F:metallocarboxypeptidase activity"/>
    <property type="evidence" value="ECO:0007669"/>
    <property type="project" value="InterPro"/>
</dbReference>
<organism evidence="9 10">
    <name type="scientific">Clostridium butyricum</name>
    <dbReference type="NCBI Taxonomy" id="1492"/>
    <lineage>
        <taxon>Bacteria</taxon>
        <taxon>Bacillati</taxon>
        <taxon>Bacillota</taxon>
        <taxon>Clostridia</taxon>
        <taxon>Eubacteriales</taxon>
        <taxon>Clostridiaceae</taxon>
        <taxon>Clostridium</taxon>
    </lineage>
</organism>
<dbReference type="SMART" id="SM00631">
    <property type="entry name" value="Zn_pept"/>
    <property type="match status" value="1"/>
</dbReference>
<dbReference type="PANTHER" id="PTHR11705:SF143">
    <property type="entry name" value="SLL0236 PROTEIN"/>
    <property type="match status" value="1"/>
</dbReference>
<evidence type="ECO:0000256" key="5">
    <source>
        <dbReference type="ARBA" id="ARBA00022833"/>
    </source>
</evidence>
<dbReference type="SUPFAM" id="SSF53187">
    <property type="entry name" value="Zn-dependent exopeptidases"/>
    <property type="match status" value="1"/>
</dbReference>
<keyword evidence="5" id="KW-0862">Zinc</keyword>
<dbReference type="PROSITE" id="PS52035">
    <property type="entry name" value="PEPTIDASE_M14"/>
    <property type="match status" value="1"/>
</dbReference>
<dbReference type="EMBL" id="LRDH01000136">
    <property type="protein sequence ID" value="PPV12652.1"/>
    <property type="molecule type" value="Genomic_DNA"/>
</dbReference>
<comment type="similarity">
    <text evidence="2 7">Belongs to the peptidase M14 family.</text>
</comment>
<comment type="cofactor">
    <cofactor evidence="1">
        <name>Zn(2+)</name>
        <dbReference type="ChEBI" id="CHEBI:29105"/>
    </cofactor>
</comment>
<feature type="domain" description="Peptidase M14" evidence="8">
    <location>
        <begin position="58"/>
        <end position="357"/>
    </location>
</feature>
<feature type="active site" description="Proton donor/acceptor" evidence="7">
    <location>
        <position position="337"/>
    </location>
</feature>
<gene>
    <name evidence="9" type="ORF">AWN73_18265</name>
</gene>
<dbReference type="RefSeq" id="WP_043667003.1">
    <property type="nucleotide sequence ID" value="NZ_JSEG01000039.1"/>
</dbReference>
<dbReference type="Gene3D" id="3.40.630.10">
    <property type="entry name" value="Zn peptidases"/>
    <property type="match status" value="1"/>
</dbReference>
<dbReference type="PRINTS" id="PR00765">
    <property type="entry name" value="CRBOXYPTASEA"/>
</dbReference>
<protein>
    <submittedName>
        <fullName evidence="9">Peptidase M14</fullName>
    </submittedName>
</protein>
<sequence>MMIGIIVIVVFVLFINIEISRKKYDETKKEDEKKLLIKITKENKNETLMSNIVDASRSEYTYQKMIKDLVLLKKKYRDKIDLNILGTTYDNRNIYEVVFGNILSEKHILVHGGIHGREYLNSLLLMKQLEHYLQSYEIAEYKGVPYKELFENIVFHIVPMANPDGVTISQIGIEGIKNSYLKKLINKCYYEDIEDAYTSDDYENYLKKWKGNAKGVDLNRNFNASWNLINQSPHPSFENYKGKCYESELETKALIKLTNSYRFIATISYHSSGNIIYWDYTNSLNKNECSNLADIVKECTKYEKAMSDSNYNEVVSGGYKDWASSKSKNPIPSITIETGEGNCPLDICEFKKIWKYNVDIWAACAYELSKHKKK</sequence>
<dbReference type="Proteomes" id="UP000238081">
    <property type="component" value="Unassembled WGS sequence"/>
</dbReference>
<dbReference type="AlphaFoldDB" id="A0A2S7F6X5"/>
<evidence type="ECO:0000259" key="8">
    <source>
        <dbReference type="PROSITE" id="PS52035"/>
    </source>
</evidence>
<dbReference type="PANTHER" id="PTHR11705">
    <property type="entry name" value="PROTEASE FAMILY M14 CARBOXYPEPTIDASE A,B"/>
    <property type="match status" value="1"/>
</dbReference>
<reference evidence="9 10" key="1">
    <citation type="submission" date="2016-01" db="EMBL/GenBank/DDBJ databases">
        <title>Characterization of the Clostridium difficile lineages that are prevalent in Hong Kong and China.</title>
        <authorList>
            <person name="Kwok J.S.-L."/>
            <person name="Lam W.-Y."/>
            <person name="Ip M."/>
            <person name="Chan T.-F."/>
            <person name="Hawkey P.M."/>
            <person name="Tsui S.K.-W."/>
        </authorList>
    </citation>
    <scope>NUCLEOTIDE SEQUENCE [LARGE SCALE GENOMIC DNA]</scope>
    <source>
        <strain evidence="9 10">300064</strain>
    </source>
</reference>
<evidence type="ECO:0000256" key="6">
    <source>
        <dbReference type="ARBA" id="ARBA00023049"/>
    </source>
</evidence>
<keyword evidence="6" id="KW-0482">Metalloprotease</keyword>
<evidence type="ECO:0000256" key="4">
    <source>
        <dbReference type="ARBA" id="ARBA00022801"/>
    </source>
</evidence>
<dbReference type="Pfam" id="PF00246">
    <property type="entry name" value="Peptidase_M14"/>
    <property type="match status" value="1"/>
</dbReference>
<dbReference type="GO" id="GO:0006508">
    <property type="term" value="P:proteolysis"/>
    <property type="evidence" value="ECO:0007669"/>
    <property type="project" value="UniProtKB-KW"/>
</dbReference>
<keyword evidence="3" id="KW-0645">Protease</keyword>
<keyword evidence="4" id="KW-0378">Hydrolase</keyword>
<evidence type="ECO:0000313" key="9">
    <source>
        <dbReference type="EMBL" id="PPV12652.1"/>
    </source>
</evidence>
<dbReference type="GO" id="GO:0008270">
    <property type="term" value="F:zinc ion binding"/>
    <property type="evidence" value="ECO:0007669"/>
    <property type="project" value="InterPro"/>
</dbReference>
<accession>A0A2S7F6X5</accession>
<evidence type="ECO:0000313" key="10">
    <source>
        <dbReference type="Proteomes" id="UP000238081"/>
    </source>
</evidence>
<comment type="caution">
    <text evidence="9">The sequence shown here is derived from an EMBL/GenBank/DDBJ whole genome shotgun (WGS) entry which is preliminary data.</text>
</comment>
<evidence type="ECO:0000256" key="1">
    <source>
        <dbReference type="ARBA" id="ARBA00001947"/>
    </source>
</evidence>
<dbReference type="InterPro" id="IPR000834">
    <property type="entry name" value="Peptidase_M14"/>
</dbReference>
<evidence type="ECO:0000256" key="2">
    <source>
        <dbReference type="ARBA" id="ARBA00005988"/>
    </source>
</evidence>
<evidence type="ECO:0000256" key="7">
    <source>
        <dbReference type="PROSITE-ProRule" id="PRU01379"/>
    </source>
</evidence>
<evidence type="ECO:0000256" key="3">
    <source>
        <dbReference type="ARBA" id="ARBA00022670"/>
    </source>
</evidence>
<proteinExistence type="inferred from homology"/>
<dbReference type="GO" id="GO:0005615">
    <property type="term" value="C:extracellular space"/>
    <property type="evidence" value="ECO:0007669"/>
    <property type="project" value="TreeGrafter"/>
</dbReference>